<feature type="non-terminal residue" evidence="2">
    <location>
        <position position="454"/>
    </location>
</feature>
<organism evidence="2 3">
    <name type="scientific">Marinitenerispora sediminis</name>
    <dbReference type="NCBI Taxonomy" id="1931232"/>
    <lineage>
        <taxon>Bacteria</taxon>
        <taxon>Bacillati</taxon>
        <taxon>Actinomycetota</taxon>
        <taxon>Actinomycetes</taxon>
        <taxon>Streptosporangiales</taxon>
        <taxon>Nocardiopsidaceae</taxon>
        <taxon>Marinitenerispora</taxon>
    </lineage>
</organism>
<name>A0A368T2M0_9ACTN</name>
<evidence type="ECO:0000256" key="1">
    <source>
        <dbReference type="SAM" id="Phobius"/>
    </source>
</evidence>
<protein>
    <recommendedName>
        <fullName evidence="4">Pentapeptide repeat-containing protein</fullName>
    </recommendedName>
</protein>
<dbReference type="AlphaFoldDB" id="A0A368T2M0"/>
<reference evidence="2 3" key="1">
    <citation type="submission" date="2018-04" db="EMBL/GenBank/DDBJ databases">
        <title>Novel actinobacteria from marine sediment.</title>
        <authorList>
            <person name="Ng Z.Y."/>
            <person name="Tan G.Y.A."/>
        </authorList>
    </citation>
    <scope>NUCLEOTIDE SEQUENCE [LARGE SCALE GENOMIC DNA]</scope>
    <source>
        <strain evidence="2 3">TPS81</strain>
    </source>
</reference>
<accession>A0A368T2M0</accession>
<dbReference type="RefSeq" id="WP_114433553.1">
    <property type="nucleotide sequence ID" value="NZ_QEIN01000281.1"/>
</dbReference>
<keyword evidence="1" id="KW-1133">Transmembrane helix</keyword>
<sequence length="454" mass="47870">MEPSDTSPRRSGGPGTRGIWAAAIAVALAGALAALWPVAASVWDLVGTPQAVRGVLLVVCAALAALGGYGLRRGRIASMRLARLILVAWVVAAGAVALMTLGAWILLGTPAWDPPDTLTPRALDAVATRAFGIVAGLGGVALLIISYRRQRATEAENRREETRLFNERFTTAYANLGSEHAAVRLGAVHALANLADDAPTDALVQMVIDVLCAYLRMPYTPEPEPLPDGADQAARAEHRRERLEFFAFREVRHTVIRLISNHLGKDNPTRWRGRNYDFTDAVFDGGSFTGAVFTGSTVSFDNAEFTSGAVDFSAATFPTVDFRDAGFSGRSVSFRSAAFPGGRGGPASARASAMARTSGGTAPGRGVVSFRQCAFAGSVVRFDNATFAGEHVDFGYTLFDGSAVSFADAAFASGTAVNFGKAVFRSGRVRFNDAVGPRPEGLLEAREGARPGVV</sequence>
<evidence type="ECO:0008006" key="4">
    <source>
        <dbReference type="Google" id="ProtNLM"/>
    </source>
</evidence>
<feature type="transmembrane region" description="Helical" evidence="1">
    <location>
        <begin position="126"/>
        <end position="145"/>
    </location>
</feature>
<comment type="caution">
    <text evidence="2">The sequence shown here is derived from an EMBL/GenBank/DDBJ whole genome shotgun (WGS) entry which is preliminary data.</text>
</comment>
<dbReference type="EMBL" id="QEIN01000281">
    <property type="protein sequence ID" value="RCV50507.1"/>
    <property type="molecule type" value="Genomic_DNA"/>
</dbReference>
<dbReference type="Proteomes" id="UP000253318">
    <property type="component" value="Unassembled WGS sequence"/>
</dbReference>
<feature type="transmembrane region" description="Helical" evidence="1">
    <location>
        <begin position="51"/>
        <end position="72"/>
    </location>
</feature>
<dbReference type="Gene3D" id="2.160.20.80">
    <property type="entry name" value="E3 ubiquitin-protein ligase SopA"/>
    <property type="match status" value="1"/>
</dbReference>
<feature type="transmembrane region" description="Helical" evidence="1">
    <location>
        <begin position="84"/>
        <end position="106"/>
    </location>
</feature>
<gene>
    <name evidence="2" type="ORF">DEF24_24145</name>
</gene>
<evidence type="ECO:0000313" key="2">
    <source>
        <dbReference type="EMBL" id="RCV50507.1"/>
    </source>
</evidence>
<proteinExistence type="predicted"/>
<dbReference type="OrthoDB" id="8440251at2"/>
<keyword evidence="1" id="KW-0472">Membrane</keyword>
<keyword evidence="1" id="KW-0812">Transmembrane</keyword>
<keyword evidence="3" id="KW-1185">Reference proteome</keyword>
<feature type="transmembrane region" description="Helical" evidence="1">
    <location>
        <begin position="19"/>
        <end position="39"/>
    </location>
</feature>
<evidence type="ECO:0000313" key="3">
    <source>
        <dbReference type="Proteomes" id="UP000253318"/>
    </source>
</evidence>